<dbReference type="SUPFAM" id="SSF55469">
    <property type="entry name" value="FMN-dependent nitroreductase-like"/>
    <property type="match status" value="1"/>
</dbReference>
<dbReference type="Pfam" id="PF00881">
    <property type="entry name" value="Nitroreductase"/>
    <property type="match status" value="1"/>
</dbReference>
<evidence type="ECO:0000256" key="5">
    <source>
        <dbReference type="ARBA" id="ARBA00023002"/>
    </source>
</evidence>
<dbReference type="PIRSF" id="PIRSF000232">
    <property type="entry name" value="YdjA"/>
    <property type="match status" value="1"/>
</dbReference>
<dbReference type="Proteomes" id="UP000598775">
    <property type="component" value="Unassembled WGS sequence"/>
</dbReference>
<dbReference type="EC" id="1.-.-.-" evidence="7"/>
<evidence type="ECO:0000256" key="1">
    <source>
        <dbReference type="ARBA" id="ARBA00007118"/>
    </source>
</evidence>
<evidence type="ECO:0000256" key="6">
    <source>
        <dbReference type="ARBA" id="ARBA00023027"/>
    </source>
</evidence>
<dbReference type="GO" id="GO:0016491">
    <property type="term" value="F:oxidoreductase activity"/>
    <property type="evidence" value="ECO:0007669"/>
    <property type="project" value="UniProtKB-UniRule"/>
</dbReference>
<dbReference type="InterPro" id="IPR029479">
    <property type="entry name" value="Nitroreductase"/>
</dbReference>
<evidence type="ECO:0000313" key="10">
    <source>
        <dbReference type="EMBL" id="GGF18802.1"/>
    </source>
</evidence>
<keyword evidence="4 7" id="KW-0521">NADP</keyword>
<dbReference type="EMBL" id="BMGP01000002">
    <property type="protein sequence ID" value="GGF18802.1"/>
    <property type="molecule type" value="Genomic_DNA"/>
</dbReference>
<dbReference type="Gene3D" id="3.40.109.10">
    <property type="entry name" value="NADH Oxidase"/>
    <property type="match status" value="1"/>
</dbReference>
<dbReference type="InterPro" id="IPR052530">
    <property type="entry name" value="NAD(P)H_nitroreductase"/>
</dbReference>
<dbReference type="PANTHER" id="PTHR43821:SF1">
    <property type="entry name" value="NAD(P)H NITROREDUCTASE YDJA-RELATED"/>
    <property type="match status" value="1"/>
</dbReference>
<proteinExistence type="inferred from homology"/>
<comment type="cofactor">
    <cofactor evidence="8">
        <name>FMN</name>
        <dbReference type="ChEBI" id="CHEBI:58210"/>
    </cofactor>
    <text evidence="8">Binds 1 FMN per subunit.</text>
</comment>
<dbReference type="InterPro" id="IPR026021">
    <property type="entry name" value="YdjA-like"/>
</dbReference>
<keyword evidence="11" id="KW-1185">Reference proteome</keyword>
<comment type="caution">
    <text evidence="10">The sequence shown here is derived from an EMBL/GenBank/DDBJ whole genome shotgun (WGS) entry which is preliminary data.</text>
</comment>
<evidence type="ECO:0000256" key="7">
    <source>
        <dbReference type="PIRNR" id="PIRNR000232"/>
    </source>
</evidence>
<keyword evidence="3 7" id="KW-0288">FMN</keyword>
<organism evidence="10 11">
    <name type="scientific">Subtercola lobariae</name>
    <dbReference type="NCBI Taxonomy" id="1588641"/>
    <lineage>
        <taxon>Bacteria</taxon>
        <taxon>Bacillati</taxon>
        <taxon>Actinomycetota</taxon>
        <taxon>Actinomycetes</taxon>
        <taxon>Micrococcales</taxon>
        <taxon>Microbacteriaceae</taxon>
        <taxon>Subtercola</taxon>
    </lineage>
</organism>
<accession>A0A917B382</accession>
<dbReference type="PANTHER" id="PTHR43821">
    <property type="entry name" value="NAD(P)H NITROREDUCTASE YDJA-RELATED"/>
    <property type="match status" value="1"/>
</dbReference>
<name>A0A917B382_9MICO</name>
<keyword evidence="5 7" id="KW-0560">Oxidoreductase</keyword>
<reference evidence="10 11" key="1">
    <citation type="journal article" date="2014" name="Int. J. Syst. Evol. Microbiol.">
        <title>Complete genome sequence of Corynebacterium casei LMG S-19264T (=DSM 44701T), isolated from a smear-ripened cheese.</title>
        <authorList>
            <consortium name="US DOE Joint Genome Institute (JGI-PGF)"/>
            <person name="Walter F."/>
            <person name="Albersmeier A."/>
            <person name="Kalinowski J."/>
            <person name="Ruckert C."/>
        </authorList>
    </citation>
    <scope>NUCLEOTIDE SEQUENCE [LARGE SCALE GENOMIC DNA]</scope>
    <source>
        <strain evidence="10 11">CGMCC 1.12976</strain>
    </source>
</reference>
<gene>
    <name evidence="10" type="ORF">GCM10011399_10520</name>
</gene>
<feature type="binding site" description="in other chain" evidence="8">
    <location>
        <begin position="10"/>
        <end position="12"/>
    </location>
    <ligand>
        <name>FMN</name>
        <dbReference type="ChEBI" id="CHEBI:58210"/>
        <note>ligand shared between dimeric partners</note>
    </ligand>
</feature>
<dbReference type="RefSeq" id="WP_229715109.1">
    <property type="nucleotide sequence ID" value="NZ_BMGP01000002.1"/>
</dbReference>
<protein>
    <recommendedName>
        <fullName evidence="7">Putative NAD(P)H nitroreductase</fullName>
        <ecNumber evidence="7">1.-.-.-</ecNumber>
    </recommendedName>
</protein>
<evidence type="ECO:0000256" key="4">
    <source>
        <dbReference type="ARBA" id="ARBA00022857"/>
    </source>
</evidence>
<comment type="similarity">
    <text evidence="1 7">Belongs to the nitroreductase family.</text>
</comment>
<evidence type="ECO:0000259" key="9">
    <source>
        <dbReference type="Pfam" id="PF00881"/>
    </source>
</evidence>
<keyword evidence="6 7" id="KW-0520">NAD</keyword>
<evidence type="ECO:0000256" key="2">
    <source>
        <dbReference type="ARBA" id="ARBA00022630"/>
    </source>
</evidence>
<dbReference type="InterPro" id="IPR000415">
    <property type="entry name" value="Nitroreductase-like"/>
</dbReference>
<feature type="binding site" description="in other chain" evidence="8">
    <location>
        <begin position="158"/>
        <end position="160"/>
    </location>
    <ligand>
        <name>FMN</name>
        <dbReference type="ChEBI" id="CHEBI:58210"/>
        <note>ligand shared between dimeric partners</note>
    </ligand>
</feature>
<evidence type="ECO:0000313" key="11">
    <source>
        <dbReference type="Proteomes" id="UP000598775"/>
    </source>
</evidence>
<feature type="domain" description="Nitroreductase" evidence="9">
    <location>
        <begin position="9"/>
        <end position="188"/>
    </location>
</feature>
<sequence length="210" mass="22209">MSAYDALLHRRSHSKVGLRAPSHTELLRLIDAAATVADHSSLRPWRLIALRGEQRDALGQAFANAAAAGGGSAGAGGGGGAWAAAESRGDAAGGAMDVDGPARDKFVAKARRAPLLIAIVASPKPSEKVAEWEQAAVAAGVAHNLTLLLDEAGWGVIWRTGNLTRTEPVRRLHRLAPNEQLLGWLYVGDAPPGREMRRKRPNPADFLTEL</sequence>
<evidence type="ECO:0000256" key="3">
    <source>
        <dbReference type="ARBA" id="ARBA00022643"/>
    </source>
</evidence>
<feature type="binding site" evidence="8">
    <location>
        <position position="39"/>
    </location>
    <ligand>
        <name>FMN</name>
        <dbReference type="ChEBI" id="CHEBI:58210"/>
        <note>ligand shared between dimeric partners</note>
    </ligand>
</feature>
<dbReference type="AlphaFoldDB" id="A0A917B382"/>
<evidence type="ECO:0000256" key="8">
    <source>
        <dbReference type="PIRSR" id="PIRSR000232-1"/>
    </source>
</evidence>
<keyword evidence="2 7" id="KW-0285">Flavoprotein</keyword>